<dbReference type="CDD" id="cd10517">
    <property type="entry name" value="SET_SETDB1"/>
    <property type="match status" value="1"/>
</dbReference>
<dbReference type="PANTHER" id="PTHR46024">
    <property type="entry name" value="HISTONE-LYSINE N-METHYLTRANSFERASE EGGLESS"/>
    <property type="match status" value="1"/>
</dbReference>
<dbReference type="CDD" id="cd20382">
    <property type="entry name" value="Tudor_SETDB1_rpt1"/>
    <property type="match status" value="1"/>
</dbReference>
<evidence type="ECO:0000259" key="20">
    <source>
        <dbReference type="PROSITE" id="PS50868"/>
    </source>
</evidence>
<evidence type="ECO:0000256" key="14">
    <source>
        <dbReference type="ARBA" id="ARBA00023163"/>
    </source>
</evidence>
<evidence type="ECO:0000256" key="4">
    <source>
        <dbReference type="ARBA" id="ARBA00022491"/>
    </source>
</evidence>
<feature type="compositionally biased region" description="Basic and acidic residues" evidence="17">
    <location>
        <begin position="945"/>
        <end position="958"/>
    </location>
</feature>
<accession>A0AAW0SUE0</accession>
<dbReference type="InterPro" id="IPR041291">
    <property type="entry name" value="TUDOR_5"/>
</dbReference>
<dbReference type="InterPro" id="IPR007728">
    <property type="entry name" value="Pre-SET_dom"/>
</dbReference>
<evidence type="ECO:0000313" key="22">
    <source>
        <dbReference type="EMBL" id="KAK8378330.1"/>
    </source>
</evidence>
<evidence type="ECO:0000256" key="15">
    <source>
        <dbReference type="ARBA" id="ARBA00023242"/>
    </source>
</evidence>
<gene>
    <name evidence="22" type="ORF">O3P69_011073</name>
</gene>
<evidence type="ECO:0008006" key="24">
    <source>
        <dbReference type="Google" id="ProtNLM"/>
    </source>
</evidence>
<comment type="subcellular location">
    <subcellularLocation>
        <location evidence="2">Chromosome</location>
    </subcellularLocation>
    <subcellularLocation>
        <location evidence="1">Nucleus</location>
    </subcellularLocation>
</comment>
<dbReference type="InterPro" id="IPR051516">
    <property type="entry name" value="SETDB_methyltransferase"/>
</dbReference>
<dbReference type="InterPro" id="IPR001214">
    <property type="entry name" value="SET_dom"/>
</dbReference>
<dbReference type="PROSITE" id="PS50982">
    <property type="entry name" value="MBD"/>
    <property type="match status" value="1"/>
</dbReference>
<dbReference type="SMART" id="SM00317">
    <property type="entry name" value="SET"/>
    <property type="match status" value="1"/>
</dbReference>
<evidence type="ECO:0000259" key="19">
    <source>
        <dbReference type="PROSITE" id="PS50867"/>
    </source>
</evidence>
<feature type="domain" description="Post-SET" evidence="20">
    <location>
        <begin position="1141"/>
        <end position="1157"/>
    </location>
</feature>
<dbReference type="SMART" id="SM00468">
    <property type="entry name" value="PreSET"/>
    <property type="match status" value="1"/>
</dbReference>
<dbReference type="SUPFAM" id="SSF82199">
    <property type="entry name" value="SET domain"/>
    <property type="match status" value="1"/>
</dbReference>
<evidence type="ECO:0000313" key="23">
    <source>
        <dbReference type="Proteomes" id="UP001487740"/>
    </source>
</evidence>
<feature type="compositionally biased region" description="Acidic residues" evidence="17">
    <location>
        <begin position="135"/>
        <end position="145"/>
    </location>
</feature>
<feature type="coiled-coil region" evidence="16">
    <location>
        <begin position="185"/>
        <end position="219"/>
    </location>
</feature>
<feature type="region of interest" description="Disordered" evidence="17">
    <location>
        <begin position="903"/>
        <end position="1048"/>
    </location>
</feature>
<sequence length="1157" mass="132063">MDTASPLRGPCVTLLEAEHDVRLTMAEIIDISDDDVVIEEDPKKKGTNTTAGSNKRAFRCLNSDCRAEEKLIKAEEYVRRYFGVLPYPKKKRVCESCLSEAQQQQDSLVDCLTSGRLLLAEKIPPPKTTVVLTDSDSDPSDDEVESSGLESEYVFEEEEDGFSLEETILALTKELGLYRQVKEGAKHLEDELLKIQESFSNLESEYSKTETSLDNVRKDFYNTFRLEIMWQNSLDIGPSSTLTQQDGSGEVIAESSVVVPNENLPPVGPLQRWELAPNEMVYAMKYSLFARWVQAQIIEVETRKPNNTAYRIRYNRNAKGAGLPRIIPGRQLAYYEPCATRIPVGTRIIAKYKDDDPKNTTISGSFYVGIVAEIPTVANKYRYLIFFDDGYAQYVHHADIRVVAESSACSWEDVSSDSREFIKEYLQMYPERPMVRLQKWNYVKTEWNGRWWRAQVKEVDGSLVKMFFPPLEGRCEWIYRGSTRLSPLFHKKMNIQAQAEQPVRAIRRRTAALPSRAVVEYGTFGQDQDLDTATPAVPTPSAEVPGQPRSVARKSTSRPSRPGTPPKEVLLKVEQESRGFTNQHSFQDKVVKFATHLCTSQCLGAGDSMKKYKGLSPLLQPLLFGWRRQFVKICRKTVNRYEIYYTAPCGRRLGSIEDVFKYLLMTESNLEVDCFSFELSVMVTHEWEPFKKIVDIEDFSKGEENVPISCVNSLEEVLPQELRYCNVRIPTEDVPLDLDPDFLVCCDCTDECRDKSKCECWQQTIANTKILERQENQSAGYTYRRLFEQVQSGIYECNTKCKCSNHCLNKVVQHPLRLKLQLFKTARRGWGVRTLHDVPRGGFICVYVGRMLNEAIANEEGKIMGGDDYYAELDYIEVMERAKEGYEDEAVNIEEDTLYQADLNDQGGSESNDSDSLFSENDTDNTKEDTDFSHPSCIRRSGGVAKREKSARLQERAAKRSRSSSQQKKEDSSRSNSDDDLAKSKKSKNKGKKEDDSKKEDKEGDKESSDKDDKEGKKESKEKDEDEAEEEDEDDEKQRQPQPFVPRQLMEANTALAKRPKSIRDYFGTDEAVYIMDAKHTGNIGRFLNHSCEPNVFVQNVFVDTHDLRFPWIAFFAISNIKAGTELTWDYSYDVGSVAGKIKYCYCGARKCRGRLL</sequence>
<keyword evidence="12" id="KW-0805">Transcription regulation</keyword>
<dbReference type="Pfam" id="PF00856">
    <property type="entry name" value="SET"/>
    <property type="match status" value="1"/>
</dbReference>
<dbReference type="Pfam" id="PF18359">
    <property type="entry name" value="Tudor_5"/>
    <property type="match status" value="1"/>
</dbReference>
<dbReference type="SMART" id="SM00391">
    <property type="entry name" value="MBD"/>
    <property type="match status" value="1"/>
</dbReference>
<evidence type="ECO:0000256" key="6">
    <source>
        <dbReference type="ARBA" id="ARBA00022679"/>
    </source>
</evidence>
<evidence type="ECO:0000256" key="10">
    <source>
        <dbReference type="ARBA" id="ARBA00022833"/>
    </source>
</evidence>
<dbReference type="Pfam" id="PF05033">
    <property type="entry name" value="Pre-SET"/>
    <property type="match status" value="1"/>
</dbReference>
<keyword evidence="5" id="KW-0489">Methyltransferase</keyword>
<keyword evidence="23" id="KW-1185">Reference proteome</keyword>
<dbReference type="EMBL" id="JARAKH010000045">
    <property type="protein sequence ID" value="KAK8378330.1"/>
    <property type="molecule type" value="Genomic_DNA"/>
</dbReference>
<feature type="compositionally biased region" description="Basic and acidic residues" evidence="17">
    <location>
        <begin position="967"/>
        <end position="983"/>
    </location>
</feature>
<evidence type="ECO:0000256" key="16">
    <source>
        <dbReference type="SAM" id="Coils"/>
    </source>
</evidence>
<keyword evidence="15" id="KW-0539">Nucleus</keyword>
<keyword evidence="10" id="KW-0862">Zinc</keyword>
<dbReference type="SUPFAM" id="SSF54171">
    <property type="entry name" value="DNA-binding domain"/>
    <property type="match status" value="1"/>
</dbReference>
<dbReference type="InterPro" id="IPR046341">
    <property type="entry name" value="SET_dom_sf"/>
</dbReference>
<name>A0AAW0SUE0_SCYPA</name>
<dbReference type="CDD" id="cd21181">
    <property type="entry name" value="Tudor_SETDB1_rpt2"/>
    <property type="match status" value="1"/>
</dbReference>
<evidence type="ECO:0000256" key="11">
    <source>
        <dbReference type="ARBA" id="ARBA00022853"/>
    </source>
</evidence>
<dbReference type="Pfam" id="PF18358">
    <property type="entry name" value="Tudor_4"/>
    <property type="match status" value="1"/>
</dbReference>
<feature type="compositionally biased region" description="Acidic residues" evidence="17">
    <location>
        <begin position="1024"/>
        <end position="1035"/>
    </location>
</feature>
<evidence type="ECO:0000259" key="21">
    <source>
        <dbReference type="PROSITE" id="PS50982"/>
    </source>
</evidence>
<dbReference type="InterPro" id="IPR002999">
    <property type="entry name" value="Tudor"/>
</dbReference>
<dbReference type="InterPro" id="IPR016177">
    <property type="entry name" value="DNA-bd_dom_sf"/>
</dbReference>
<keyword evidence="6" id="KW-0808">Transferase</keyword>
<evidence type="ECO:0000256" key="1">
    <source>
        <dbReference type="ARBA" id="ARBA00004123"/>
    </source>
</evidence>
<keyword evidence="14" id="KW-0804">Transcription</keyword>
<dbReference type="InterPro" id="IPR001739">
    <property type="entry name" value="Methyl_CpG_DNA-bd"/>
</dbReference>
<evidence type="ECO:0000256" key="5">
    <source>
        <dbReference type="ARBA" id="ARBA00022603"/>
    </source>
</evidence>
<feature type="compositionally biased region" description="Polar residues" evidence="17">
    <location>
        <begin position="906"/>
        <end position="919"/>
    </location>
</feature>
<dbReference type="AlphaFoldDB" id="A0AAW0SUE0"/>
<evidence type="ECO:0000256" key="3">
    <source>
        <dbReference type="ARBA" id="ARBA00022454"/>
    </source>
</evidence>
<evidence type="ECO:0000256" key="17">
    <source>
        <dbReference type="SAM" id="MobiDB-lite"/>
    </source>
</evidence>
<keyword evidence="8" id="KW-0479">Metal-binding</keyword>
<dbReference type="PANTHER" id="PTHR46024:SF1">
    <property type="entry name" value="HISTONE-LYSINE N-METHYLTRANSFERASE EGGLESS"/>
    <property type="match status" value="1"/>
</dbReference>
<evidence type="ECO:0000256" key="2">
    <source>
        <dbReference type="ARBA" id="ARBA00004286"/>
    </source>
</evidence>
<dbReference type="InterPro" id="IPR041292">
    <property type="entry name" value="Tudor_4"/>
</dbReference>
<dbReference type="GO" id="GO:0070828">
    <property type="term" value="P:heterochromatin organization"/>
    <property type="evidence" value="ECO:0007669"/>
    <property type="project" value="TreeGrafter"/>
</dbReference>
<keyword evidence="11" id="KW-0156">Chromatin regulator</keyword>
<dbReference type="PROSITE" id="PS50868">
    <property type="entry name" value="POST_SET"/>
    <property type="match status" value="1"/>
</dbReference>
<evidence type="ECO:0000256" key="7">
    <source>
        <dbReference type="ARBA" id="ARBA00022691"/>
    </source>
</evidence>
<dbReference type="GO" id="GO:0003677">
    <property type="term" value="F:DNA binding"/>
    <property type="evidence" value="ECO:0007669"/>
    <property type="project" value="InterPro"/>
</dbReference>
<dbReference type="GO" id="GO:0005634">
    <property type="term" value="C:nucleus"/>
    <property type="evidence" value="ECO:0007669"/>
    <property type="project" value="UniProtKB-SubCell"/>
</dbReference>
<dbReference type="GO" id="GO:0010629">
    <property type="term" value="P:negative regulation of gene expression"/>
    <property type="evidence" value="ECO:0007669"/>
    <property type="project" value="TreeGrafter"/>
</dbReference>
<dbReference type="GO" id="GO:0046974">
    <property type="term" value="F:histone H3K9 methyltransferase activity"/>
    <property type="evidence" value="ECO:0007669"/>
    <property type="project" value="TreeGrafter"/>
</dbReference>
<dbReference type="Gene3D" id="2.170.270.10">
    <property type="entry name" value="SET domain"/>
    <property type="match status" value="2"/>
</dbReference>
<feature type="domain" description="SET" evidence="18">
    <location>
        <begin position="818"/>
        <end position="1132"/>
    </location>
</feature>
<protein>
    <recommendedName>
        <fullName evidence="24">Histone-lysine N-methyltransferase eggless</fullName>
    </recommendedName>
</protein>
<evidence type="ECO:0000256" key="13">
    <source>
        <dbReference type="ARBA" id="ARBA00023054"/>
    </source>
</evidence>
<feature type="compositionally biased region" description="Basic and acidic residues" evidence="17">
    <location>
        <begin position="992"/>
        <end position="1023"/>
    </location>
</feature>
<proteinExistence type="predicted"/>
<dbReference type="GO" id="GO:0032259">
    <property type="term" value="P:methylation"/>
    <property type="evidence" value="ECO:0007669"/>
    <property type="project" value="UniProtKB-KW"/>
</dbReference>
<evidence type="ECO:0000256" key="12">
    <source>
        <dbReference type="ARBA" id="ARBA00023015"/>
    </source>
</evidence>
<keyword evidence="3" id="KW-0158">Chromosome</keyword>
<dbReference type="InterPro" id="IPR003616">
    <property type="entry name" value="Post-SET_dom"/>
</dbReference>
<keyword evidence="7" id="KW-0949">S-adenosyl-L-methionine</keyword>
<organism evidence="22 23">
    <name type="scientific">Scylla paramamosain</name>
    <name type="common">Mud crab</name>
    <dbReference type="NCBI Taxonomy" id="85552"/>
    <lineage>
        <taxon>Eukaryota</taxon>
        <taxon>Metazoa</taxon>
        <taxon>Ecdysozoa</taxon>
        <taxon>Arthropoda</taxon>
        <taxon>Crustacea</taxon>
        <taxon>Multicrustacea</taxon>
        <taxon>Malacostraca</taxon>
        <taxon>Eumalacostraca</taxon>
        <taxon>Eucarida</taxon>
        <taxon>Decapoda</taxon>
        <taxon>Pleocyemata</taxon>
        <taxon>Brachyura</taxon>
        <taxon>Eubrachyura</taxon>
        <taxon>Portunoidea</taxon>
        <taxon>Portunidae</taxon>
        <taxon>Portuninae</taxon>
        <taxon>Scylla</taxon>
    </lineage>
</organism>
<dbReference type="Proteomes" id="UP001487740">
    <property type="component" value="Unassembled WGS sequence"/>
</dbReference>
<comment type="caution">
    <text evidence="22">The sequence shown here is derived from an EMBL/GenBank/DDBJ whole genome shotgun (WGS) entry which is preliminary data.</text>
</comment>
<dbReference type="SMART" id="SM00333">
    <property type="entry name" value="TUDOR"/>
    <property type="match status" value="2"/>
</dbReference>
<dbReference type="PROSITE" id="PS50867">
    <property type="entry name" value="PRE_SET"/>
    <property type="match status" value="1"/>
</dbReference>
<dbReference type="Pfam" id="PF01429">
    <property type="entry name" value="MBD"/>
    <property type="match status" value="1"/>
</dbReference>
<keyword evidence="13 16" id="KW-0175">Coiled coil</keyword>
<keyword evidence="9" id="KW-0677">Repeat</keyword>
<evidence type="ECO:0000256" key="8">
    <source>
        <dbReference type="ARBA" id="ARBA00022723"/>
    </source>
</evidence>
<feature type="region of interest" description="Disordered" evidence="17">
    <location>
        <begin position="529"/>
        <end position="567"/>
    </location>
</feature>
<keyword evidence="4" id="KW-0678">Repressor</keyword>
<reference evidence="22 23" key="1">
    <citation type="submission" date="2023-03" db="EMBL/GenBank/DDBJ databases">
        <title>High-quality genome of Scylla paramamosain provides insights in environmental adaptation.</title>
        <authorList>
            <person name="Zhang L."/>
        </authorList>
    </citation>
    <scope>NUCLEOTIDE SEQUENCE [LARGE SCALE GENOMIC DNA]</scope>
    <source>
        <strain evidence="22">LZ_2023a</strain>
        <tissue evidence="22">Muscle</tissue>
    </source>
</reference>
<dbReference type="Gene3D" id="2.30.30.140">
    <property type="match status" value="2"/>
</dbReference>
<feature type="domain" description="Pre-SET" evidence="19">
    <location>
        <begin position="744"/>
        <end position="815"/>
    </location>
</feature>
<evidence type="ECO:0000256" key="9">
    <source>
        <dbReference type="ARBA" id="ARBA00022737"/>
    </source>
</evidence>
<dbReference type="Gene3D" id="3.30.890.10">
    <property type="entry name" value="Methyl-cpg-binding Protein 2, Chain A"/>
    <property type="match status" value="1"/>
</dbReference>
<dbReference type="PROSITE" id="PS50280">
    <property type="entry name" value="SET"/>
    <property type="match status" value="1"/>
</dbReference>
<evidence type="ECO:0000259" key="18">
    <source>
        <dbReference type="PROSITE" id="PS50280"/>
    </source>
</evidence>
<dbReference type="GO" id="GO:0005694">
    <property type="term" value="C:chromosome"/>
    <property type="evidence" value="ECO:0007669"/>
    <property type="project" value="UniProtKB-SubCell"/>
</dbReference>
<feature type="domain" description="MBD" evidence="21">
    <location>
        <begin position="612"/>
        <end position="682"/>
    </location>
</feature>
<dbReference type="GO" id="GO:0008270">
    <property type="term" value="F:zinc ion binding"/>
    <property type="evidence" value="ECO:0007669"/>
    <property type="project" value="InterPro"/>
</dbReference>
<feature type="region of interest" description="Disordered" evidence="17">
    <location>
        <begin position="128"/>
        <end position="150"/>
    </location>
</feature>